<protein>
    <submittedName>
        <fullName evidence="1">Uncharacterized protein</fullName>
    </submittedName>
</protein>
<sequence length="37" mass="4364">MVKMRRVTRSKENKETEIIIINTLSFVDNVTWLVISV</sequence>
<organism evidence="1">
    <name type="scientific">Rhizophora mucronata</name>
    <name type="common">Asiatic mangrove</name>
    <dbReference type="NCBI Taxonomy" id="61149"/>
    <lineage>
        <taxon>Eukaryota</taxon>
        <taxon>Viridiplantae</taxon>
        <taxon>Streptophyta</taxon>
        <taxon>Embryophyta</taxon>
        <taxon>Tracheophyta</taxon>
        <taxon>Spermatophyta</taxon>
        <taxon>Magnoliopsida</taxon>
        <taxon>eudicotyledons</taxon>
        <taxon>Gunneridae</taxon>
        <taxon>Pentapetalae</taxon>
        <taxon>rosids</taxon>
        <taxon>fabids</taxon>
        <taxon>Malpighiales</taxon>
        <taxon>Rhizophoraceae</taxon>
        <taxon>Rhizophora</taxon>
    </lineage>
</organism>
<evidence type="ECO:0000313" key="1">
    <source>
        <dbReference type="EMBL" id="MBX38231.1"/>
    </source>
</evidence>
<accession>A0A2P2N6W0</accession>
<reference evidence="1" key="1">
    <citation type="submission" date="2018-02" db="EMBL/GenBank/DDBJ databases">
        <title>Rhizophora mucronata_Transcriptome.</title>
        <authorList>
            <person name="Meera S.P."/>
            <person name="Sreeshan A."/>
            <person name="Augustine A."/>
        </authorList>
    </citation>
    <scope>NUCLEOTIDE SEQUENCE</scope>
    <source>
        <tissue evidence="1">Leaf</tissue>
    </source>
</reference>
<dbReference type="AlphaFoldDB" id="A0A2P2N6W0"/>
<dbReference type="EMBL" id="GGEC01057747">
    <property type="protein sequence ID" value="MBX38231.1"/>
    <property type="molecule type" value="Transcribed_RNA"/>
</dbReference>
<proteinExistence type="predicted"/>
<name>A0A2P2N6W0_RHIMU</name>